<evidence type="ECO:0000256" key="3">
    <source>
        <dbReference type="ARBA" id="ARBA00022801"/>
    </source>
</evidence>
<evidence type="ECO:0000256" key="1">
    <source>
        <dbReference type="ARBA" id="ARBA00007495"/>
    </source>
</evidence>
<evidence type="ECO:0000256" key="4">
    <source>
        <dbReference type="ARBA" id="ARBA00023277"/>
    </source>
</evidence>
<evidence type="ECO:0000256" key="2">
    <source>
        <dbReference type="ARBA" id="ARBA00022737"/>
    </source>
</evidence>
<gene>
    <name evidence="8" type="ORF">FH972_004662</name>
</gene>
<dbReference type="GO" id="GO:0031176">
    <property type="term" value="F:endo-1,4-beta-xylanase activity"/>
    <property type="evidence" value="ECO:0007669"/>
    <property type="project" value="UniProtKB-ARBA"/>
</dbReference>
<dbReference type="Gene3D" id="2.60.120.260">
    <property type="entry name" value="Galactose-binding domain-like"/>
    <property type="match status" value="1"/>
</dbReference>
<proteinExistence type="inferred from homology"/>
<dbReference type="PANTHER" id="PTHR31490">
    <property type="entry name" value="GLYCOSYL HYDROLASE"/>
    <property type="match status" value="1"/>
</dbReference>
<dbReference type="InterPro" id="IPR008979">
    <property type="entry name" value="Galactose-bd-like_sf"/>
</dbReference>
<organism evidence="8 9">
    <name type="scientific">Carpinus fangiana</name>
    <dbReference type="NCBI Taxonomy" id="176857"/>
    <lineage>
        <taxon>Eukaryota</taxon>
        <taxon>Viridiplantae</taxon>
        <taxon>Streptophyta</taxon>
        <taxon>Embryophyta</taxon>
        <taxon>Tracheophyta</taxon>
        <taxon>Spermatophyta</taxon>
        <taxon>Magnoliopsida</taxon>
        <taxon>eudicotyledons</taxon>
        <taxon>Gunneridae</taxon>
        <taxon>Pentapetalae</taxon>
        <taxon>rosids</taxon>
        <taxon>fabids</taxon>
        <taxon>Fagales</taxon>
        <taxon>Betulaceae</taxon>
        <taxon>Carpinus</taxon>
    </lineage>
</organism>
<evidence type="ECO:0000256" key="6">
    <source>
        <dbReference type="SAM" id="MobiDB-lite"/>
    </source>
</evidence>
<dbReference type="InterPro" id="IPR017853">
    <property type="entry name" value="GH"/>
</dbReference>
<comment type="similarity">
    <text evidence="1">Belongs to the glycosyl hydrolase 10 (cellulase F) family.</text>
</comment>
<evidence type="ECO:0000259" key="7">
    <source>
        <dbReference type="PROSITE" id="PS51760"/>
    </source>
</evidence>
<keyword evidence="9" id="KW-1185">Reference proteome</keyword>
<reference evidence="8 9" key="1">
    <citation type="submission" date="2019-06" db="EMBL/GenBank/DDBJ databases">
        <title>A chromosomal-level reference genome of Carpinus fangiana (Coryloideae, Betulaceae).</title>
        <authorList>
            <person name="Yang X."/>
            <person name="Wang Z."/>
            <person name="Zhang L."/>
            <person name="Hao G."/>
            <person name="Liu J."/>
            <person name="Yang Y."/>
        </authorList>
    </citation>
    <scope>NUCLEOTIDE SEQUENCE [LARGE SCALE GENOMIC DNA]</scope>
    <source>
        <strain evidence="8">Cfa_2016G</strain>
        <tissue evidence="8">Leaf</tissue>
    </source>
</reference>
<dbReference type="InterPro" id="IPR044846">
    <property type="entry name" value="GH10"/>
</dbReference>
<keyword evidence="4" id="KW-0119">Carbohydrate metabolism</keyword>
<dbReference type="PROSITE" id="PS51760">
    <property type="entry name" value="GH10_2"/>
    <property type="match status" value="1"/>
</dbReference>
<dbReference type="Gene3D" id="3.20.20.80">
    <property type="entry name" value="Glycosidases"/>
    <property type="match status" value="1"/>
</dbReference>
<dbReference type="SUPFAM" id="SSF49785">
    <property type="entry name" value="Galactose-binding domain-like"/>
    <property type="match status" value="1"/>
</dbReference>
<dbReference type="PANTHER" id="PTHR31490:SF2">
    <property type="entry name" value="GLYCOSYL HYDROLASE FAMILY 10 PROTEIN"/>
    <property type="match status" value="1"/>
</dbReference>
<dbReference type="Pfam" id="PF00331">
    <property type="entry name" value="Glyco_hydro_10"/>
    <property type="match status" value="1"/>
</dbReference>
<sequence length="589" mass="65148">MESTNPTKKSQLRLWASASGNCPCPWGASPPLAGGGYWLACLSKPDKAQYGGGIIKNPELNQGLKGWSAFGNAKIEQRVSGGNKFIVAHTRTHPHDSISQKLFLEKDKLYTLSAWLQVSNGNVDVTAVFKTNTGFKIAGAVTAKTNCWSMLKTGFTVNASGSAELYFESENASVDIWVDSISLQPFTIEQWKSHQVESIEKTRKRKVRIHAVDEQGNPMSNATVSFEKKKLSFPFGTAINKNILTNTDYQNWFTSKPFTVTVFENEMKWYANEPSPGEEKYDDADALLQFAQQLGIDVRGHTVLWEDPQMIQGWVSSLSSSDLAEAVDKRIKSVMSKYKGQVIAWDVVNENMHHSFFEDKLGSSASARFYKSAEAIDGTTPLFLNEYNTIEDSRDGLSKPDKYLQKLEEIQGFQGNDNLKMGIGLQGHFSYAPDLSYIRASLDTLASKGLSIWITELDVKNSVGDDQTQAEYLEKILRELHAHPSVDGIMLWTAWAPGGCYRMCLTDNNFNNLATGDVVDKLMQEWGSKAMEGTADANGVFEASLFHGDYQVKINHPKVASSNLAQSFAVSSSSKDTPEQPTLVVQVSA</sequence>
<dbReference type="Pfam" id="PF02018">
    <property type="entry name" value="CBM_4_9"/>
    <property type="match status" value="1"/>
</dbReference>
<evidence type="ECO:0000313" key="9">
    <source>
        <dbReference type="Proteomes" id="UP000327013"/>
    </source>
</evidence>
<dbReference type="GO" id="GO:0000272">
    <property type="term" value="P:polysaccharide catabolic process"/>
    <property type="evidence" value="ECO:0007669"/>
    <property type="project" value="UniProtKB-KW"/>
</dbReference>
<dbReference type="Proteomes" id="UP000327013">
    <property type="component" value="Chromosome 2"/>
</dbReference>
<dbReference type="InterPro" id="IPR003305">
    <property type="entry name" value="CenC_carb-bd"/>
</dbReference>
<dbReference type="InterPro" id="IPR001000">
    <property type="entry name" value="GH10_dom"/>
</dbReference>
<evidence type="ECO:0000313" key="8">
    <source>
        <dbReference type="EMBL" id="KAE8008120.1"/>
    </source>
</evidence>
<keyword evidence="2" id="KW-0677">Repeat</keyword>
<dbReference type="OrthoDB" id="3055998at2759"/>
<feature type="domain" description="GH10" evidence="7">
    <location>
        <begin position="225"/>
        <end position="522"/>
    </location>
</feature>
<feature type="region of interest" description="Disordered" evidence="6">
    <location>
        <begin position="570"/>
        <end position="589"/>
    </location>
</feature>
<dbReference type="EMBL" id="CM017322">
    <property type="protein sequence ID" value="KAE8008120.1"/>
    <property type="molecule type" value="Genomic_DNA"/>
</dbReference>
<evidence type="ECO:0000256" key="5">
    <source>
        <dbReference type="ARBA" id="ARBA00023326"/>
    </source>
</evidence>
<name>A0A5N6QPB3_9ROSI</name>
<dbReference type="AlphaFoldDB" id="A0A5N6QPB3"/>
<keyword evidence="5" id="KW-0624">Polysaccharide degradation</keyword>
<dbReference type="SMART" id="SM00633">
    <property type="entry name" value="Glyco_10"/>
    <property type="match status" value="1"/>
</dbReference>
<keyword evidence="3" id="KW-0378">Hydrolase</keyword>
<accession>A0A5N6QPB3</accession>
<protein>
    <recommendedName>
        <fullName evidence="7">GH10 domain-containing protein</fullName>
    </recommendedName>
</protein>
<dbReference type="SUPFAM" id="SSF51445">
    <property type="entry name" value="(Trans)glycosidases"/>
    <property type="match status" value="1"/>
</dbReference>